<evidence type="ECO:0000256" key="1">
    <source>
        <dbReference type="SAM" id="MobiDB-lite"/>
    </source>
</evidence>
<dbReference type="RefSeq" id="WP_252120199.1">
    <property type="nucleotide sequence ID" value="NZ_AYSO01000010.1"/>
</dbReference>
<feature type="region of interest" description="Disordered" evidence="1">
    <location>
        <begin position="1"/>
        <end position="42"/>
    </location>
</feature>
<dbReference type="AlphaFoldDB" id="A0A0C1UM52"/>
<name>A0A0C1UM52_9CLOT</name>
<gene>
    <name evidence="2" type="ORF">U732_4132</name>
</gene>
<organism evidence="2 3">
    <name type="scientific">Clostridium argentinense CDC 2741</name>
    <dbReference type="NCBI Taxonomy" id="1418104"/>
    <lineage>
        <taxon>Bacteria</taxon>
        <taxon>Bacillati</taxon>
        <taxon>Bacillota</taxon>
        <taxon>Clostridia</taxon>
        <taxon>Eubacteriales</taxon>
        <taxon>Clostridiaceae</taxon>
        <taxon>Clostridium</taxon>
    </lineage>
</organism>
<accession>A0A0C1UM52</accession>
<evidence type="ECO:0000313" key="3">
    <source>
        <dbReference type="Proteomes" id="UP000031366"/>
    </source>
</evidence>
<dbReference type="Proteomes" id="UP000031366">
    <property type="component" value="Unassembled WGS sequence"/>
</dbReference>
<dbReference type="NCBIfam" id="NF040919">
    <property type="entry name" value="Clostri_philic"/>
    <property type="match status" value="1"/>
</dbReference>
<sequence length="42" mass="4862">MDKTNNSNNKGKRRQKINNLPKNKGNKKTSPRYVNFDGEPTE</sequence>
<dbReference type="EMBL" id="AYSO01000010">
    <property type="protein sequence ID" value="KIE48305.1"/>
    <property type="molecule type" value="Genomic_DNA"/>
</dbReference>
<reference evidence="2 3" key="1">
    <citation type="journal article" date="2015" name="Infect. Genet. Evol.">
        <title>Genomic sequences of six botulinum neurotoxin-producing strains representing three clostridial species illustrate the mobility and diversity of botulinum neurotoxin genes.</title>
        <authorList>
            <person name="Smith T.J."/>
            <person name="Hill K.K."/>
            <person name="Xie G."/>
            <person name="Foley B.T."/>
            <person name="Williamson C.H."/>
            <person name="Foster J.T."/>
            <person name="Johnson S.L."/>
            <person name="Chertkov O."/>
            <person name="Teshima H."/>
            <person name="Gibbons H.S."/>
            <person name="Johnsky L.A."/>
            <person name="Karavis M.A."/>
            <person name="Smith L.A."/>
        </authorList>
    </citation>
    <scope>NUCLEOTIDE SEQUENCE [LARGE SCALE GENOMIC DNA]</scope>
    <source>
        <strain evidence="2 3">CDC 2741</strain>
    </source>
</reference>
<protein>
    <submittedName>
        <fullName evidence="2">Uncharacterized protein</fullName>
    </submittedName>
</protein>
<proteinExistence type="predicted"/>
<keyword evidence="3" id="KW-1185">Reference proteome</keyword>
<evidence type="ECO:0000313" key="2">
    <source>
        <dbReference type="EMBL" id="KIE48305.1"/>
    </source>
</evidence>
<comment type="caution">
    <text evidence="2">The sequence shown here is derived from an EMBL/GenBank/DDBJ whole genome shotgun (WGS) entry which is preliminary data.</text>
</comment>